<proteinExistence type="inferred from homology"/>
<comment type="similarity">
    <text evidence="7">Belongs to the TonB-dependent receptor family.</text>
</comment>
<evidence type="ECO:0000256" key="6">
    <source>
        <dbReference type="ARBA" id="ARBA00023237"/>
    </source>
</evidence>
<evidence type="ECO:0000256" key="7">
    <source>
        <dbReference type="PROSITE-ProRule" id="PRU01360"/>
    </source>
</evidence>
<accession>A0A1K1PXM9</accession>
<evidence type="ECO:0000256" key="3">
    <source>
        <dbReference type="ARBA" id="ARBA00022452"/>
    </source>
</evidence>
<keyword evidence="2 7" id="KW-0813">Transport</keyword>
<dbReference type="GO" id="GO:0009279">
    <property type="term" value="C:cell outer membrane"/>
    <property type="evidence" value="ECO:0007669"/>
    <property type="project" value="UniProtKB-SubCell"/>
</dbReference>
<keyword evidence="5 7" id="KW-0472">Membrane</keyword>
<evidence type="ECO:0000256" key="4">
    <source>
        <dbReference type="ARBA" id="ARBA00022692"/>
    </source>
</evidence>
<evidence type="ECO:0000256" key="2">
    <source>
        <dbReference type="ARBA" id="ARBA00022448"/>
    </source>
</evidence>
<dbReference type="SUPFAM" id="SSF49464">
    <property type="entry name" value="Carboxypeptidase regulatory domain-like"/>
    <property type="match status" value="1"/>
</dbReference>
<dbReference type="SUPFAM" id="SSF56935">
    <property type="entry name" value="Porins"/>
    <property type="match status" value="1"/>
</dbReference>
<keyword evidence="4 7" id="KW-0812">Transmembrane</keyword>
<dbReference type="Proteomes" id="UP000183788">
    <property type="component" value="Unassembled WGS sequence"/>
</dbReference>
<dbReference type="InterPro" id="IPR039426">
    <property type="entry name" value="TonB-dep_rcpt-like"/>
</dbReference>
<dbReference type="PROSITE" id="PS52016">
    <property type="entry name" value="TONB_DEPENDENT_REC_3"/>
    <property type="match status" value="1"/>
</dbReference>
<dbReference type="EMBL" id="FPIZ01000006">
    <property type="protein sequence ID" value="SFW52392.1"/>
    <property type="molecule type" value="Genomic_DNA"/>
</dbReference>
<protein>
    <submittedName>
        <fullName evidence="9">TonB-linked outer membrane protein, SusC/RagA family</fullName>
    </submittedName>
</protein>
<sequence length="1139" mass="124142">MLLNANGKTLPCLSSTKLLLIMKFTVVFVLAACLQVKASTYAQNVSLNVRNASLELVFKEFKKQTGYNFFYNDAMVRTGILVSVDLKSMPLEEAMKLALRDQPLTFSIVNKTVVLKDKPFQPDFTALPAPPEELHGRVADSLGNILIGATVRVKGTKEVVMTDGNGNFVLKNVEDKQTLVVSFTGYVTKEVPVKEGNNRVYLIRLSRSTNPLDEVQVIAYGTNTRRYDVGDVATINAADIKSSGATNVVGALNGRIPGLEVSIFNGVPGSRPILQARGQNTLSNSASVTPYDQPLILIDGIPLPTQNNDISMLLNSFNSGPGATGFSAMNGLNPADIESISVLKDADATSIYGSQGANGVVVITTKKGKPGRNAVNVTVTTGPSKLSRRLDMMDTQQYLRMRHQAITMDSITTFPSDQSYFRDLFLYDTTMYTDFMKEYFGGTANSTDAHLSMSGGSGNSTYWVSAGYTRQSYNMPGNFSDKRYTLHSALSTHSSNNKIRANFGSDVSYDVNNAPGSPALGKAMMTVPNHPSMLDANGNLVWIYKGQDVSSDQLLAETKKPFNIENYMFNNYLRLNYEVIPGLNIAANAGWALTLSRQYSATPLAAVKPGNGTTGSAGFGQSNDQTINLEPQVDYRKTVGDGELQVLLGGTYRKVTGTFSQQLGSGYTDDGLLKTIMAATAVSYSDGADVSKYVAGFGRINYVYKEKYIANFTGRRDGSSNFGPDRRFGSFGSIGLGWIISEEKFMKSLKPVLSFVKLSGNYGTNGSDGVAPYKYQPFWKVGSATNTQTFDGTRPYTANNLYNPTYSWASKHSINLGLDLGFMDDKILVNLAYYRSRTGNQLTAYTLPAQSGFNSVVQNMDATLQDAGLELSITSRNITTKDFKWTTSFNISGNRNKLISFPGLATSAYAANYTIGKSTSRIYGFKYAGVNDTTGVFQYYKANGTITSAPLTSNINKGGDMQPIANAQTDFFGGLNNSFTYKNWSLSLFFKFSKAMTKNYLAGLSYASPLPGGQINLPSFMENMFWTKPGDQGKLMRLTTGYYGAARNGQLAQRYGSYFTNSDAVYSNNFYLRLKSAMLSYSLSPTTVKRLGIQGCAFNITAQNLFTITNYKFGDPETPGSLYSIPVQLIVTGGFSLDF</sequence>
<evidence type="ECO:0000256" key="1">
    <source>
        <dbReference type="ARBA" id="ARBA00004571"/>
    </source>
</evidence>
<dbReference type="Gene3D" id="3.55.50.30">
    <property type="match status" value="1"/>
</dbReference>
<dbReference type="InterPro" id="IPR036942">
    <property type="entry name" value="Beta-barrel_TonB_sf"/>
</dbReference>
<dbReference type="Pfam" id="PF07715">
    <property type="entry name" value="Plug"/>
    <property type="match status" value="1"/>
</dbReference>
<dbReference type="InterPro" id="IPR008969">
    <property type="entry name" value="CarboxyPept-like_regulatory"/>
</dbReference>
<name>A0A1K1PXM9_9BACT</name>
<dbReference type="Pfam" id="PF13715">
    <property type="entry name" value="CarbopepD_reg_2"/>
    <property type="match status" value="1"/>
</dbReference>
<evidence type="ECO:0000256" key="5">
    <source>
        <dbReference type="ARBA" id="ARBA00023136"/>
    </source>
</evidence>
<organism evidence="9 10">
    <name type="scientific">Chitinophaga sancti</name>
    <dbReference type="NCBI Taxonomy" id="1004"/>
    <lineage>
        <taxon>Bacteria</taxon>
        <taxon>Pseudomonadati</taxon>
        <taxon>Bacteroidota</taxon>
        <taxon>Chitinophagia</taxon>
        <taxon>Chitinophagales</taxon>
        <taxon>Chitinophagaceae</taxon>
        <taxon>Chitinophaga</taxon>
    </lineage>
</organism>
<reference evidence="9 10" key="1">
    <citation type="submission" date="2016-11" db="EMBL/GenBank/DDBJ databases">
        <authorList>
            <person name="Jaros S."/>
            <person name="Januszkiewicz K."/>
            <person name="Wedrychowicz H."/>
        </authorList>
    </citation>
    <scope>NUCLEOTIDE SEQUENCE [LARGE SCALE GENOMIC DNA]</scope>
    <source>
        <strain evidence="9 10">DSM 784</strain>
    </source>
</reference>
<gene>
    <name evidence="9" type="ORF">SAMN05661012_02353</name>
</gene>
<dbReference type="Gene3D" id="2.60.40.1120">
    <property type="entry name" value="Carboxypeptidase-like, regulatory domain"/>
    <property type="match status" value="1"/>
</dbReference>
<comment type="subcellular location">
    <subcellularLocation>
        <location evidence="1 7">Cell outer membrane</location>
        <topology evidence="1 7">Multi-pass membrane protein</topology>
    </subcellularLocation>
</comment>
<dbReference type="InterPro" id="IPR023996">
    <property type="entry name" value="TonB-dep_OMP_SusC/RagA"/>
</dbReference>
<dbReference type="InterPro" id="IPR011662">
    <property type="entry name" value="Secretin/TonB_short_N"/>
</dbReference>
<evidence type="ECO:0000259" key="8">
    <source>
        <dbReference type="SMART" id="SM00965"/>
    </source>
</evidence>
<keyword evidence="3 7" id="KW-1134">Transmembrane beta strand</keyword>
<dbReference type="NCBIfam" id="TIGR04056">
    <property type="entry name" value="OMP_RagA_SusC"/>
    <property type="match status" value="1"/>
</dbReference>
<dbReference type="NCBIfam" id="TIGR04057">
    <property type="entry name" value="SusC_RagA_signa"/>
    <property type="match status" value="1"/>
</dbReference>
<dbReference type="InterPro" id="IPR012910">
    <property type="entry name" value="Plug_dom"/>
</dbReference>
<keyword evidence="6 7" id="KW-0998">Cell outer membrane</keyword>
<dbReference type="OrthoDB" id="9768177at2"/>
<dbReference type="InterPro" id="IPR037066">
    <property type="entry name" value="Plug_dom_sf"/>
</dbReference>
<evidence type="ECO:0000313" key="9">
    <source>
        <dbReference type="EMBL" id="SFW52392.1"/>
    </source>
</evidence>
<dbReference type="Gene3D" id="2.170.130.10">
    <property type="entry name" value="TonB-dependent receptor, plug domain"/>
    <property type="match status" value="1"/>
</dbReference>
<evidence type="ECO:0000313" key="10">
    <source>
        <dbReference type="Proteomes" id="UP000183788"/>
    </source>
</evidence>
<dbReference type="Gene3D" id="2.40.170.20">
    <property type="entry name" value="TonB-dependent receptor, beta-barrel domain"/>
    <property type="match status" value="1"/>
</dbReference>
<dbReference type="SMART" id="SM00965">
    <property type="entry name" value="STN"/>
    <property type="match status" value="1"/>
</dbReference>
<dbReference type="InterPro" id="IPR023997">
    <property type="entry name" value="TonB-dep_OMP_SusC/RagA_CS"/>
</dbReference>
<feature type="domain" description="Secretin/TonB short N-terminal" evidence="8">
    <location>
        <begin position="67"/>
        <end position="118"/>
    </location>
</feature>
<dbReference type="STRING" id="1004.SAMN05661012_02353"/>
<dbReference type="AlphaFoldDB" id="A0A1K1PXM9"/>